<name>A0ABU7YXV3_9GAMM</name>
<proteinExistence type="inferred from homology"/>
<feature type="domain" description="Barstar (barnase inhibitor)" evidence="2">
    <location>
        <begin position="39"/>
        <end position="133"/>
    </location>
</feature>
<dbReference type="EMBL" id="JAXGFP010000003">
    <property type="protein sequence ID" value="MEG3183797.1"/>
    <property type="molecule type" value="Genomic_DNA"/>
</dbReference>
<keyword evidence="4" id="KW-1185">Reference proteome</keyword>
<sequence>MTALDLRALLADPLHSGAYFVDEHDTAAMAAAGAALDFAVARVDLGDCADKAAVLAQIGQALQFPDWFGGNWDALADSLGDLSWLPAPGYLLLVEHAGDWRAADGPGFDTLLAILGEAATDWRTRNVAFWVLLPLPAEELQQLED</sequence>
<dbReference type="Gene3D" id="3.30.370.10">
    <property type="entry name" value="Barstar-like"/>
    <property type="match status" value="1"/>
</dbReference>
<comment type="similarity">
    <text evidence="1">Belongs to the barstar family.</text>
</comment>
<dbReference type="CDD" id="cd05141">
    <property type="entry name" value="Barstar_evA4336-like"/>
    <property type="match status" value="1"/>
</dbReference>
<dbReference type="InterPro" id="IPR000468">
    <property type="entry name" value="Barstar"/>
</dbReference>
<protein>
    <submittedName>
        <fullName evidence="3">Barstar family protein</fullName>
    </submittedName>
</protein>
<reference evidence="3 4" key="1">
    <citation type="journal article" date="2016" name="Int. J. Syst. Evol. Microbiol.">
        <title>Lysobacter erysipheiresistens sp. nov., an antagonist of powdery mildew, isolated from tobacco-cultivated soil.</title>
        <authorList>
            <person name="Xie B."/>
            <person name="Li T."/>
            <person name="Lin X."/>
            <person name="Wang C.J."/>
            <person name="Chen Y.J."/>
            <person name="Liu W.J."/>
            <person name="Zhao Z.W."/>
        </authorList>
    </citation>
    <scope>NUCLEOTIDE SEQUENCE [LARGE SCALE GENOMIC DNA]</scope>
    <source>
        <strain evidence="3 4">RS-LYSO-3</strain>
    </source>
</reference>
<organism evidence="3 4">
    <name type="scientific">Novilysobacter erysipheiresistens</name>
    <dbReference type="NCBI Taxonomy" id="1749332"/>
    <lineage>
        <taxon>Bacteria</taxon>
        <taxon>Pseudomonadati</taxon>
        <taxon>Pseudomonadota</taxon>
        <taxon>Gammaproteobacteria</taxon>
        <taxon>Lysobacterales</taxon>
        <taxon>Lysobacteraceae</taxon>
        <taxon>Novilysobacter</taxon>
    </lineage>
</organism>
<dbReference type="RefSeq" id="WP_332616113.1">
    <property type="nucleotide sequence ID" value="NZ_JAXGFP010000003.1"/>
</dbReference>
<evidence type="ECO:0000259" key="2">
    <source>
        <dbReference type="Pfam" id="PF01337"/>
    </source>
</evidence>
<dbReference type="Proteomes" id="UP001355056">
    <property type="component" value="Unassembled WGS sequence"/>
</dbReference>
<accession>A0ABU7YXV3</accession>
<gene>
    <name evidence="3" type="ORF">SNE34_07225</name>
</gene>
<evidence type="ECO:0000313" key="4">
    <source>
        <dbReference type="Proteomes" id="UP001355056"/>
    </source>
</evidence>
<dbReference type="SUPFAM" id="SSF52038">
    <property type="entry name" value="Barstar-related"/>
    <property type="match status" value="1"/>
</dbReference>
<evidence type="ECO:0000313" key="3">
    <source>
        <dbReference type="EMBL" id="MEG3183797.1"/>
    </source>
</evidence>
<evidence type="ECO:0000256" key="1">
    <source>
        <dbReference type="ARBA" id="ARBA00006845"/>
    </source>
</evidence>
<dbReference type="InterPro" id="IPR035905">
    <property type="entry name" value="Barstar-like_sf"/>
</dbReference>
<dbReference type="Pfam" id="PF01337">
    <property type="entry name" value="Barstar"/>
    <property type="match status" value="1"/>
</dbReference>
<comment type="caution">
    <text evidence="3">The sequence shown here is derived from an EMBL/GenBank/DDBJ whole genome shotgun (WGS) entry which is preliminary data.</text>
</comment>